<comment type="subcellular location">
    <subcellularLocation>
        <location evidence="1">Cell membrane</location>
        <topology evidence="1">Multi-pass membrane protein</topology>
    </subcellularLocation>
</comment>
<reference evidence="8 9" key="1">
    <citation type="submission" date="2017-02" db="EMBL/GenBank/DDBJ databases">
        <authorList>
            <person name="Peterson S.W."/>
        </authorList>
    </citation>
    <scope>NUCLEOTIDE SEQUENCE [LARGE SCALE GENOMIC DNA]</scope>
    <source>
        <strain evidence="8 9">M1</strain>
    </source>
</reference>
<name>A0A1T5LZ08_9FIRM</name>
<dbReference type="Proteomes" id="UP000190285">
    <property type="component" value="Unassembled WGS sequence"/>
</dbReference>
<evidence type="ECO:0000256" key="6">
    <source>
        <dbReference type="ARBA" id="ARBA00023136"/>
    </source>
</evidence>
<feature type="transmembrane region" description="Helical" evidence="7">
    <location>
        <begin position="9"/>
        <end position="33"/>
    </location>
</feature>
<dbReference type="InterPro" id="IPR052923">
    <property type="entry name" value="UPF0718"/>
</dbReference>
<organism evidence="8 9">
    <name type="scientific">Maledivibacter halophilus</name>
    <dbReference type="NCBI Taxonomy" id="36842"/>
    <lineage>
        <taxon>Bacteria</taxon>
        <taxon>Bacillati</taxon>
        <taxon>Bacillota</taxon>
        <taxon>Clostridia</taxon>
        <taxon>Peptostreptococcales</taxon>
        <taxon>Caminicellaceae</taxon>
        <taxon>Maledivibacter</taxon>
    </lineage>
</organism>
<evidence type="ECO:0000256" key="1">
    <source>
        <dbReference type="ARBA" id="ARBA00004651"/>
    </source>
</evidence>
<dbReference type="AlphaFoldDB" id="A0A1T5LZ08"/>
<evidence type="ECO:0000256" key="7">
    <source>
        <dbReference type="SAM" id="Phobius"/>
    </source>
</evidence>
<dbReference type="PANTHER" id="PTHR34184">
    <property type="entry name" value="UPF0718 PROTEIN YCGR"/>
    <property type="match status" value="1"/>
</dbReference>
<dbReference type="STRING" id="36842.SAMN02194393_03568"/>
<protein>
    <submittedName>
        <fullName evidence="8">Predicted permeases</fullName>
    </submittedName>
</protein>
<evidence type="ECO:0000256" key="2">
    <source>
        <dbReference type="ARBA" id="ARBA00006386"/>
    </source>
</evidence>
<feature type="transmembrane region" description="Helical" evidence="7">
    <location>
        <begin position="39"/>
        <end position="60"/>
    </location>
</feature>
<proteinExistence type="inferred from homology"/>
<keyword evidence="5 7" id="KW-1133">Transmembrane helix</keyword>
<evidence type="ECO:0000256" key="5">
    <source>
        <dbReference type="ARBA" id="ARBA00022989"/>
    </source>
</evidence>
<evidence type="ECO:0000313" key="8">
    <source>
        <dbReference type="EMBL" id="SKC81192.1"/>
    </source>
</evidence>
<keyword evidence="4 7" id="KW-0812">Transmembrane</keyword>
<keyword evidence="6 7" id="KW-0472">Membrane</keyword>
<sequence length="104" mass="11480">MQTFISRGYILSIGQGKISSTIVMMILAFVLSLCSEADAFIARTFVGQFTIGSIVGFLILGPMIDIKNTLMLSSSFKMKFVIRLMTIISLVCFIMAMLVNIIEI</sequence>
<keyword evidence="9" id="KW-1185">Reference proteome</keyword>
<gene>
    <name evidence="8" type="ORF">SAMN02194393_03568</name>
</gene>
<feature type="transmembrane region" description="Helical" evidence="7">
    <location>
        <begin position="80"/>
        <end position="102"/>
    </location>
</feature>
<dbReference type="GO" id="GO:0005886">
    <property type="term" value="C:plasma membrane"/>
    <property type="evidence" value="ECO:0007669"/>
    <property type="project" value="UniProtKB-SubCell"/>
</dbReference>
<keyword evidence="3" id="KW-1003">Cell membrane</keyword>
<dbReference type="InterPro" id="IPR005524">
    <property type="entry name" value="DUF318"/>
</dbReference>
<evidence type="ECO:0000313" key="9">
    <source>
        <dbReference type="Proteomes" id="UP000190285"/>
    </source>
</evidence>
<accession>A0A1T5LZ08</accession>
<dbReference type="PANTHER" id="PTHR34184:SF4">
    <property type="entry name" value="UPF0718 PROTEIN YCGR"/>
    <property type="match status" value="1"/>
</dbReference>
<dbReference type="Pfam" id="PF03773">
    <property type="entry name" value="ArsP_1"/>
    <property type="match status" value="1"/>
</dbReference>
<comment type="similarity">
    <text evidence="2">Belongs to the UPF0718 family.</text>
</comment>
<dbReference type="EMBL" id="FUZT01000009">
    <property type="protein sequence ID" value="SKC81192.1"/>
    <property type="molecule type" value="Genomic_DNA"/>
</dbReference>
<evidence type="ECO:0000256" key="4">
    <source>
        <dbReference type="ARBA" id="ARBA00022692"/>
    </source>
</evidence>
<evidence type="ECO:0000256" key="3">
    <source>
        <dbReference type="ARBA" id="ARBA00022475"/>
    </source>
</evidence>